<dbReference type="SUPFAM" id="SSF51338">
    <property type="entry name" value="Composite domain of metallo-dependent hydrolases"/>
    <property type="match status" value="1"/>
</dbReference>
<dbReference type="GO" id="GO:0016810">
    <property type="term" value="F:hydrolase activity, acting on carbon-nitrogen (but not peptide) bonds"/>
    <property type="evidence" value="ECO:0007669"/>
    <property type="project" value="InterPro"/>
</dbReference>
<dbReference type="InterPro" id="IPR006680">
    <property type="entry name" value="Amidohydro-rel"/>
</dbReference>
<evidence type="ECO:0000313" key="5">
    <source>
        <dbReference type="Proteomes" id="UP001242995"/>
    </source>
</evidence>
<proteinExistence type="predicted"/>
<organism evidence="2 5">
    <name type="scientific">Arthrobacter bambusae</name>
    <dbReference type="NCBI Taxonomy" id="1338426"/>
    <lineage>
        <taxon>Bacteria</taxon>
        <taxon>Bacillati</taxon>
        <taxon>Actinomycetota</taxon>
        <taxon>Actinomycetes</taxon>
        <taxon>Micrococcales</taxon>
        <taxon>Micrococcaceae</taxon>
        <taxon>Arthrobacter</taxon>
    </lineage>
</organism>
<evidence type="ECO:0000313" key="3">
    <source>
        <dbReference type="EMBL" id="MDQ0182649.1"/>
    </source>
</evidence>
<gene>
    <name evidence="2" type="ORF">J2S90_004188</name>
    <name evidence="3" type="ORF">J2S93_004105</name>
</gene>
<protein>
    <submittedName>
        <fullName evidence="2">Imidazolonepropionase-like amidohydrolase</fullName>
    </submittedName>
</protein>
<dbReference type="Gene3D" id="3.20.20.140">
    <property type="entry name" value="Metal-dependent hydrolases"/>
    <property type="match status" value="1"/>
</dbReference>
<dbReference type="Proteomes" id="UP001230951">
    <property type="component" value="Unassembled WGS sequence"/>
</dbReference>
<comment type="caution">
    <text evidence="2">The sequence shown here is derived from an EMBL/GenBank/DDBJ whole genome shotgun (WGS) entry which is preliminary data.</text>
</comment>
<dbReference type="EMBL" id="JAUSTF010000014">
    <property type="protein sequence ID" value="MDQ0182649.1"/>
    <property type="molecule type" value="Genomic_DNA"/>
</dbReference>
<keyword evidence="4" id="KW-1185">Reference proteome</keyword>
<dbReference type="Proteomes" id="UP001242995">
    <property type="component" value="Unassembled WGS sequence"/>
</dbReference>
<name>A0AAW8DL21_9MICC</name>
<dbReference type="Pfam" id="PF01979">
    <property type="entry name" value="Amidohydro_1"/>
    <property type="match status" value="1"/>
</dbReference>
<dbReference type="InterPro" id="IPR051781">
    <property type="entry name" value="Metallo-dep_Hydrolase"/>
</dbReference>
<evidence type="ECO:0000259" key="1">
    <source>
        <dbReference type="Pfam" id="PF01979"/>
    </source>
</evidence>
<dbReference type="EMBL" id="JAUSRG010000018">
    <property type="protein sequence ID" value="MDP9907197.1"/>
    <property type="molecule type" value="Genomic_DNA"/>
</dbReference>
<dbReference type="InterPro" id="IPR011059">
    <property type="entry name" value="Metal-dep_hydrolase_composite"/>
</dbReference>
<sequence>MSTLIHGGTVVPGTGTTVLETGAVILRRGRVADVLERWDRDQAFDGEMIDAGGCVVMPGLINSHVHGVTPGPLMPSGAPALPDDEWLANLDRHLLAGTTTVLNLCGFCTMDHVREADSRHAVHVRGATTYLPEAERAARLADGRGLPAQAGQSTVERMLDDGAIAIGELGGGQTLGGGGQDLSYIPRAIEKASGVRVHSAQARRMKEAVLGRFIDPEACDMAELRAAAAEAGLEGQIGLVALRKIIADSVLPSIEPALNGIREGVQAAARFGVPAIVHSAAATARVMRELMDGTPQATAGGSKASVIASHANHPSHTPAEALALAKFGRDHGWPAEVSVFDLLHRKQTVTTREHWDVLLQEPGLVDVLATDYGHEGHHDELISAVQDVAEHGYRSLAGAVAMATSAVTGLIPGIAPNGGRIETGRDADVVVASAEDFRDVRFVFVGGVCVVRDGRLTPAAHR</sequence>
<dbReference type="PANTHER" id="PTHR43135">
    <property type="entry name" value="ALPHA-D-RIBOSE 1-METHYLPHOSPHONATE 5-TRIPHOSPHATE DIPHOSPHATASE"/>
    <property type="match status" value="1"/>
</dbReference>
<evidence type="ECO:0000313" key="2">
    <source>
        <dbReference type="EMBL" id="MDP9907197.1"/>
    </source>
</evidence>
<reference evidence="2 4" key="1">
    <citation type="submission" date="2023-07" db="EMBL/GenBank/DDBJ databases">
        <title>Sorghum-associated microbial communities from plants grown in Nebraska, USA.</title>
        <authorList>
            <person name="Schachtman D."/>
        </authorList>
    </citation>
    <scope>NUCLEOTIDE SEQUENCE</scope>
    <source>
        <strain evidence="2">DS1006</strain>
        <strain evidence="3 4">DS1016</strain>
    </source>
</reference>
<dbReference type="InterPro" id="IPR032466">
    <property type="entry name" value="Metal_Hydrolase"/>
</dbReference>
<dbReference type="AlphaFoldDB" id="A0AAW8DL21"/>
<dbReference type="PANTHER" id="PTHR43135:SF3">
    <property type="entry name" value="ALPHA-D-RIBOSE 1-METHYLPHOSPHONATE 5-TRIPHOSPHATE DIPHOSPHATASE"/>
    <property type="match status" value="1"/>
</dbReference>
<evidence type="ECO:0000313" key="4">
    <source>
        <dbReference type="Proteomes" id="UP001230951"/>
    </source>
</evidence>
<accession>A0AAW8DL21</accession>
<feature type="domain" description="Amidohydrolase-related" evidence="1">
    <location>
        <begin position="55"/>
        <end position="448"/>
    </location>
</feature>
<dbReference type="RefSeq" id="WP_306963830.1">
    <property type="nucleotide sequence ID" value="NZ_JAUSRG010000018.1"/>
</dbReference>
<dbReference type="Gene3D" id="2.30.40.10">
    <property type="entry name" value="Urease, subunit C, domain 1"/>
    <property type="match status" value="1"/>
</dbReference>
<dbReference type="SUPFAM" id="SSF51556">
    <property type="entry name" value="Metallo-dependent hydrolases"/>
    <property type="match status" value="2"/>
</dbReference>